<dbReference type="GO" id="GO:0009007">
    <property type="term" value="F:site-specific DNA-methyltransferase (adenine-specific) activity"/>
    <property type="evidence" value="ECO:0007669"/>
    <property type="project" value="UniProtKB-EC"/>
</dbReference>
<accession>A0ABS9BTJ1</accession>
<dbReference type="InterPro" id="IPR047939">
    <property type="entry name" value="BREX_1_PglX"/>
</dbReference>
<evidence type="ECO:0000256" key="3">
    <source>
        <dbReference type="ARBA" id="ARBA00022679"/>
    </source>
</evidence>
<evidence type="ECO:0000256" key="5">
    <source>
        <dbReference type="ARBA" id="ARBA00047942"/>
    </source>
</evidence>
<evidence type="ECO:0000256" key="2">
    <source>
        <dbReference type="ARBA" id="ARBA00022603"/>
    </source>
</evidence>
<dbReference type="SUPFAM" id="SSF53335">
    <property type="entry name" value="S-adenosyl-L-methionine-dependent methyltransferases"/>
    <property type="match status" value="1"/>
</dbReference>
<evidence type="ECO:0000313" key="8">
    <source>
        <dbReference type="Proteomes" id="UP001201449"/>
    </source>
</evidence>
<dbReference type="InterPro" id="IPR029063">
    <property type="entry name" value="SAM-dependent_MTases_sf"/>
</dbReference>
<dbReference type="PANTHER" id="PTHR33841:SF1">
    <property type="entry name" value="DNA METHYLTRANSFERASE A"/>
    <property type="match status" value="1"/>
</dbReference>
<dbReference type="InterPro" id="IPR011639">
    <property type="entry name" value="MethylTrfase_TaqI-like_dom"/>
</dbReference>
<dbReference type="Gene3D" id="3.40.50.150">
    <property type="entry name" value="Vaccinia Virus protein VP39"/>
    <property type="match status" value="1"/>
</dbReference>
<dbReference type="InterPro" id="IPR050953">
    <property type="entry name" value="N4_N6_ade-DNA_methylase"/>
</dbReference>
<comment type="catalytic activity">
    <reaction evidence="5">
        <text>a 2'-deoxyadenosine in DNA + S-adenosyl-L-methionine = an N(6)-methyl-2'-deoxyadenosine in DNA + S-adenosyl-L-homocysteine + H(+)</text>
        <dbReference type="Rhea" id="RHEA:15197"/>
        <dbReference type="Rhea" id="RHEA-COMP:12418"/>
        <dbReference type="Rhea" id="RHEA-COMP:12419"/>
        <dbReference type="ChEBI" id="CHEBI:15378"/>
        <dbReference type="ChEBI" id="CHEBI:57856"/>
        <dbReference type="ChEBI" id="CHEBI:59789"/>
        <dbReference type="ChEBI" id="CHEBI:90615"/>
        <dbReference type="ChEBI" id="CHEBI:90616"/>
        <dbReference type="EC" id="2.1.1.72"/>
    </reaction>
</comment>
<dbReference type="PRINTS" id="PR00507">
    <property type="entry name" value="N12N6MTFRASE"/>
</dbReference>
<proteinExistence type="predicted"/>
<gene>
    <name evidence="7" type="primary">pglX</name>
    <name evidence="7" type="ORF">L0U89_09870</name>
</gene>
<name>A0ABS9BTJ1_9BACT</name>
<evidence type="ECO:0000256" key="4">
    <source>
        <dbReference type="ARBA" id="ARBA00022691"/>
    </source>
</evidence>
<dbReference type="PANTHER" id="PTHR33841">
    <property type="entry name" value="DNA METHYLTRANSFERASE YEEA-RELATED"/>
    <property type="match status" value="1"/>
</dbReference>
<organism evidence="7 8">
    <name type="scientific">Mariniradius sediminis</name>
    <dbReference type="NCBI Taxonomy" id="2909237"/>
    <lineage>
        <taxon>Bacteria</taxon>
        <taxon>Pseudomonadati</taxon>
        <taxon>Bacteroidota</taxon>
        <taxon>Cytophagia</taxon>
        <taxon>Cytophagales</taxon>
        <taxon>Cyclobacteriaceae</taxon>
        <taxon>Mariniradius</taxon>
    </lineage>
</organism>
<dbReference type="Pfam" id="PF07669">
    <property type="entry name" value="Eco57I"/>
    <property type="match status" value="1"/>
</dbReference>
<dbReference type="NCBIfam" id="NF033452">
    <property type="entry name" value="BREX_1_MTaseX"/>
    <property type="match status" value="1"/>
</dbReference>
<feature type="domain" description="Type II methyltransferase M.TaqI-like" evidence="6">
    <location>
        <begin position="325"/>
        <end position="547"/>
    </location>
</feature>
<dbReference type="Proteomes" id="UP001201449">
    <property type="component" value="Unassembled WGS sequence"/>
</dbReference>
<evidence type="ECO:0000256" key="1">
    <source>
        <dbReference type="ARBA" id="ARBA00011900"/>
    </source>
</evidence>
<keyword evidence="4" id="KW-0949">S-adenosyl-L-methionine</keyword>
<evidence type="ECO:0000313" key="7">
    <source>
        <dbReference type="EMBL" id="MCF1751375.1"/>
    </source>
</evidence>
<sequence>MNTNNLKKFAQGARKKLLDQVSAKLDYVLSHDTPTLRTKSETLKRLNDELASMGRASLVDKVAYTWFNRLVALRFMDANGFQPLGINVITPVSGISPQILEEAHAGHISEELPLHIEEVMDILDGRVPSINPDNDAYRILLVASCNQLSSVFPFLFEKINDYTELLLPDDLTSSFSIVKDILNGMSDEDCQEVEIIGWLYQFYISEKKDEVFASGEKVKKEDIPAATQLFTPRWIVEYMVQNTLGKLWLQNRPNSKLRDFMPYYIESPSAQSADYLKVNSVEEITLLDQACGSGHILVYGFELFSKIYEEEGYASSEIPQLIIEKNLFGFEIDERAAQLAGFALMMKARSYHRRFFKKEVKPNILHFQDLNLAEEEIKPLFKDLGISISDALFHDLKMMKQATNFGSLIQPHINTKTLEETINSLQSKVQGADIFFRPKIENLIQTLDQLILLSNKYHCIVDNPPYMGGGNMNKEISDFVKTNYPDSKADLMACFMEAGLSGLKEKGFLGMINQETWMFKTTYKDLRRKLAGNYSIDTMIHLGTRVFKEINGDKVRSTSFTLIKSKLIDYGVYKKLTFYNDSDLKKEALLNNESKTYFFNKNLTKKITEQNWAYWLTDNGVKIIETSKPLAFFSEPKKGTTTSKDDYFLKLWYEVSFDKIEINQNYKEKIKKKWFPVNKGGGFRKWYGLLEYVINWENDGEEIKNFRDENGKIRSRPQNLKFNFQKGITWTSVSSTGLSCRYSPEGMLMTDNGATIFNSPDELITLSLLNSVVGEYFLSVLTPGFKFDVGVINKFPVKTGVFSENPVIVEKALENVNIAKLDWDSMEVSWDFHKNAILNHKCDSIEETYELYKHFWKNKFSQVYINEKELNRQFIEIYGLNEELTADVPIEEITIQKLESSIEDGHLVFHSNEVFMQLVSYFVGCMFGRYSLNKEGLILANQGETIEDYFRKIEKSAEEVSSFPDEDNIIPILDDEWFEDDIVSRFHEFLKASFGEKNFRKNLAFVEECLGKDIRKYFVKDFYKDHIQRYKKRPIYWSFSSPKGHFTVLIYMHRYTPDTLNRILNNYLREFIEKLQAHRKNLLHIEVTGTPAEQNKARKEIIKLDEMIADCRQYETDILYPLATERISIDLDDGVLVNYNKFGKAVTEVQGLNDKKTKENVKKFDWIDTSQIR</sequence>
<dbReference type="RefSeq" id="WP_234861366.1">
    <property type="nucleotide sequence ID" value="NZ_JAKEVZ010000006.1"/>
</dbReference>
<keyword evidence="3 7" id="KW-0808">Transferase</keyword>
<comment type="caution">
    <text evidence="7">The sequence shown here is derived from an EMBL/GenBank/DDBJ whole genome shotgun (WGS) entry which is preliminary data.</text>
</comment>
<reference evidence="7 8" key="1">
    <citation type="submission" date="2022-01" db="EMBL/GenBank/DDBJ databases">
        <title>Mariniradius saccharolyticus sp. nov., isolated from sediment of a river.</title>
        <authorList>
            <person name="Liu H."/>
        </authorList>
    </citation>
    <scope>NUCLEOTIDE SEQUENCE [LARGE SCALE GENOMIC DNA]</scope>
    <source>
        <strain evidence="7 8">RY-2</strain>
    </source>
</reference>
<dbReference type="EMBL" id="JAKEVZ010000006">
    <property type="protein sequence ID" value="MCF1751375.1"/>
    <property type="molecule type" value="Genomic_DNA"/>
</dbReference>
<protein>
    <recommendedName>
        <fullName evidence="1">site-specific DNA-methyltransferase (adenine-specific)</fullName>
        <ecNumber evidence="1">2.1.1.72</ecNumber>
    </recommendedName>
</protein>
<keyword evidence="8" id="KW-1185">Reference proteome</keyword>
<dbReference type="EC" id="2.1.1.72" evidence="1"/>
<keyword evidence="2 7" id="KW-0489">Methyltransferase</keyword>
<dbReference type="GO" id="GO:0032259">
    <property type="term" value="P:methylation"/>
    <property type="evidence" value="ECO:0007669"/>
    <property type="project" value="UniProtKB-KW"/>
</dbReference>
<evidence type="ECO:0000259" key="6">
    <source>
        <dbReference type="Pfam" id="PF07669"/>
    </source>
</evidence>